<dbReference type="OrthoDB" id="10017160at2759"/>
<organism evidence="1 2">
    <name type="scientific">Eumeta variegata</name>
    <name type="common">Bagworm moth</name>
    <name type="synonym">Eumeta japonica</name>
    <dbReference type="NCBI Taxonomy" id="151549"/>
    <lineage>
        <taxon>Eukaryota</taxon>
        <taxon>Metazoa</taxon>
        <taxon>Ecdysozoa</taxon>
        <taxon>Arthropoda</taxon>
        <taxon>Hexapoda</taxon>
        <taxon>Insecta</taxon>
        <taxon>Pterygota</taxon>
        <taxon>Neoptera</taxon>
        <taxon>Endopterygota</taxon>
        <taxon>Lepidoptera</taxon>
        <taxon>Glossata</taxon>
        <taxon>Ditrysia</taxon>
        <taxon>Tineoidea</taxon>
        <taxon>Psychidae</taxon>
        <taxon>Oiketicinae</taxon>
        <taxon>Eumeta</taxon>
    </lineage>
</organism>
<protein>
    <recommendedName>
        <fullName evidence="3">Mariner Mos1 transposase</fullName>
    </recommendedName>
</protein>
<dbReference type="Proteomes" id="UP000299102">
    <property type="component" value="Unassembled WGS sequence"/>
</dbReference>
<dbReference type="EMBL" id="BGZK01000802">
    <property type="protein sequence ID" value="GBP61046.1"/>
    <property type="molecule type" value="Genomic_DNA"/>
</dbReference>
<reference evidence="1 2" key="1">
    <citation type="journal article" date="2019" name="Commun. Biol.">
        <title>The bagworm genome reveals a unique fibroin gene that provides high tensile strength.</title>
        <authorList>
            <person name="Kono N."/>
            <person name="Nakamura H."/>
            <person name="Ohtoshi R."/>
            <person name="Tomita M."/>
            <person name="Numata K."/>
            <person name="Arakawa K."/>
        </authorList>
    </citation>
    <scope>NUCLEOTIDE SEQUENCE [LARGE SCALE GENOMIC DNA]</scope>
</reference>
<dbReference type="AlphaFoldDB" id="A0A4C1XB47"/>
<accession>A0A4C1XB47</accession>
<sequence>MRNGLDNRDTRLNIYPAPTRHQFKSGRVNISNKFRDGRPSTAVNNKSIDAVRRMIETHRDVTYHKNRASLGTGTGHVATVALKNCRTVNSDWYTISCLPEVIDELRKNNRKRRIILHRDNTSSHNTKQKVHLLSETHPLRYSSTFSRFSTTNRIRNDLSADRTARAQAAASTAAANLGGYFFYLPSRRIARVPLASRAPIPGSAIDEPFLTFYW</sequence>
<evidence type="ECO:0000313" key="1">
    <source>
        <dbReference type="EMBL" id="GBP61046.1"/>
    </source>
</evidence>
<keyword evidence="2" id="KW-1185">Reference proteome</keyword>
<evidence type="ECO:0000313" key="2">
    <source>
        <dbReference type="Proteomes" id="UP000299102"/>
    </source>
</evidence>
<gene>
    <name evidence="1" type="ORF">EVAR_51178_1</name>
</gene>
<comment type="caution">
    <text evidence="1">The sequence shown here is derived from an EMBL/GenBank/DDBJ whole genome shotgun (WGS) entry which is preliminary data.</text>
</comment>
<name>A0A4C1XB47_EUMVA</name>
<proteinExistence type="predicted"/>
<evidence type="ECO:0008006" key="3">
    <source>
        <dbReference type="Google" id="ProtNLM"/>
    </source>
</evidence>